<evidence type="ECO:0000256" key="1">
    <source>
        <dbReference type="SAM" id="SignalP"/>
    </source>
</evidence>
<accession>U4L4A2</accession>
<dbReference type="AlphaFoldDB" id="U4L4A2"/>
<dbReference type="EMBL" id="HF935333">
    <property type="protein sequence ID" value="CCX07128.1"/>
    <property type="molecule type" value="Genomic_DNA"/>
</dbReference>
<proteinExistence type="predicted"/>
<name>U4L4A2_PYROM</name>
<sequence>MQLLNLFLALGLIAAVSASPAAGPQDVGSSSVIPTGIDFAAIDAEIREQGSSHELAFRLHPSPLRQPVPDVKGQHLCCSNGGCCALDHPICCRNLSYCGVSIFACYGVDIPGTPGNPGWTPVPDNGGKL</sequence>
<dbReference type="OrthoDB" id="10592484at2759"/>
<organism evidence="2 3">
    <name type="scientific">Pyronema omphalodes (strain CBS 100304)</name>
    <name type="common">Pyronema confluens</name>
    <dbReference type="NCBI Taxonomy" id="1076935"/>
    <lineage>
        <taxon>Eukaryota</taxon>
        <taxon>Fungi</taxon>
        <taxon>Dikarya</taxon>
        <taxon>Ascomycota</taxon>
        <taxon>Pezizomycotina</taxon>
        <taxon>Pezizomycetes</taxon>
        <taxon>Pezizales</taxon>
        <taxon>Pyronemataceae</taxon>
        <taxon>Pyronema</taxon>
    </lineage>
</organism>
<evidence type="ECO:0000313" key="3">
    <source>
        <dbReference type="Proteomes" id="UP000018144"/>
    </source>
</evidence>
<feature type="chain" id="PRO_5004651648" evidence="1">
    <location>
        <begin position="19"/>
        <end position="129"/>
    </location>
</feature>
<keyword evidence="3" id="KW-1185">Reference proteome</keyword>
<evidence type="ECO:0000313" key="2">
    <source>
        <dbReference type="EMBL" id="CCX07128.1"/>
    </source>
</evidence>
<keyword evidence="1" id="KW-0732">Signal</keyword>
<gene>
    <name evidence="2" type="ORF">PCON_06715</name>
</gene>
<dbReference type="Proteomes" id="UP000018144">
    <property type="component" value="Unassembled WGS sequence"/>
</dbReference>
<feature type="signal peptide" evidence="1">
    <location>
        <begin position="1"/>
        <end position="18"/>
    </location>
</feature>
<reference evidence="2 3" key="1">
    <citation type="journal article" date="2013" name="PLoS Genet.">
        <title>The genome and development-dependent transcriptomes of Pyronema confluens: a window into fungal evolution.</title>
        <authorList>
            <person name="Traeger S."/>
            <person name="Altegoer F."/>
            <person name="Freitag M."/>
            <person name="Gabaldon T."/>
            <person name="Kempken F."/>
            <person name="Kumar A."/>
            <person name="Marcet-Houben M."/>
            <person name="Poggeler S."/>
            <person name="Stajich J.E."/>
            <person name="Nowrousian M."/>
        </authorList>
    </citation>
    <scope>NUCLEOTIDE SEQUENCE [LARGE SCALE GENOMIC DNA]</scope>
    <source>
        <strain evidence="3">CBS 100304</strain>
        <tissue evidence="2">Vegetative mycelium</tissue>
    </source>
</reference>
<protein>
    <submittedName>
        <fullName evidence="2">Uncharacterized protein</fullName>
    </submittedName>
</protein>